<name>A0A0U2ZAA2_9GAMM</name>
<accession>A0A0U2ZAA2</accession>
<reference evidence="1 2" key="1">
    <citation type="submission" date="2015-12" db="EMBL/GenBank/DDBJ databases">
        <title>Complete genome sequence of Pseudoalteromonas rubra SCSIO 6842, harboring a conjugative plasmid.</title>
        <authorList>
            <person name="Li B."/>
            <person name="Wang X."/>
        </authorList>
    </citation>
    <scope>NUCLEOTIDE SEQUENCE [LARGE SCALE GENOMIC DNA]</scope>
    <source>
        <strain evidence="1 2">SCSIO 6842</strain>
    </source>
</reference>
<protein>
    <submittedName>
        <fullName evidence="1">Uncharacterized protein</fullName>
    </submittedName>
</protein>
<evidence type="ECO:0000313" key="2">
    <source>
        <dbReference type="Proteomes" id="UP000069015"/>
    </source>
</evidence>
<dbReference type="AlphaFoldDB" id="A0A0U2ZAA2"/>
<sequence length="390" mass="43376">MSALMLRYVVVLVCSTLIAGSAFNPWHFNSPSARQTQLSLLKRSPQSFFLDVRRAGLLLPELSDDTVMTLRKLDEPSAAFEWAIRLVEQGDLDTALLLASAHWEATSAQARLRLLESLTAAQAVSEVNELASQFALPQPYFTLSRVMQGASASMLASDDLQQLTIRTVNELHWDDAKCIRRVAMLSDSWLGLKKLQQLKAQYLEAPLPHSGSYCFADPVYMGSDLQCNLKAKKFASCDLAVLPGSAYWSAADHLVLMTKHGDANVSRGVMTLNLNSDYAVFIHELMHFSGFEDEYAIGEAKAQWLCATPGYKAPNLYVGTTPPKGWYPSQSCDAGLLSAFKPQQAMSNMQYQSLALSTRYKELWLLAFQQQRDKPTDFQRFIQVKLAAKG</sequence>
<organism evidence="1 2">
    <name type="scientific">Pseudoalteromonas rubra</name>
    <dbReference type="NCBI Taxonomy" id="43658"/>
    <lineage>
        <taxon>Bacteria</taxon>
        <taxon>Pseudomonadati</taxon>
        <taxon>Pseudomonadota</taxon>
        <taxon>Gammaproteobacteria</taxon>
        <taxon>Alteromonadales</taxon>
        <taxon>Pseudoalteromonadaceae</taxon>
        <taxon>Pseudoalteromonas</taxon>
    </lineage>
</organism>
<proteinExistence type="predicted"/>
<dbReference type="RefSeq" id="WP_058797700.1">
    <property type="nucleotide sequence ID" value="NZ_CP013611.1"/>
</dbReference>
<dbReference type="EMBL" id="CP013611">
    <property type="protein sequence ID" value="ALU44737.1"/>
    <property type="molecule type" value="Genomic_DNA"/>
</dbReference>
<evidence type="ECO:0000313" key="1">
    <source>
        <dbReference type="EMBL" id="ALU44737.1"/>
    </source>
</evidence>
<gene>
    <name evidence="1" type="ORF">AT705_18385</name>
</gene>
<dbReference type="Proteomes" id="UP000069015">
    <property type="component" value="Chromosome 1"/>
</dbReference>
<dbReference type="KEGG" id="prr:AT705_18385"/>